<evidence type="ECO:0000313" key="7">
    <source>
        <dbReference type="EMBL" id="QDT65551.1"/>
    </source>
</evidence>
<keyword evidence="4" id="KW-1133">Transmembrane helix</keyword>
<keyword evidence="4" id="KW-0812">Transmembrane</keyword>
<gene>
    <name evidence="7" type="primary">spoVD_2</name>
    <name evidence="7" type="ORF">V22_28060</name>
</gene>
<keyword evidence="8" id="KW-1185">Reference proteome</keyword>
<dbReference type="GO" id="GO:0005886">
    <property type="term" value="C:plasma membrane"/>
    <property type="evidence" value="ECO:0007669"/>
    <property type="project" value="TreeGrafter"/>
</dbReference>
<dbReference type="OrthoDB" id="9804124at2"/>
<name>A0A517TAZ9_9PLAN</name>
<dbReference type="InterPro" id="IPR036138">
    <property type="entry name" value="PBP_dimer_sf"/>
</dbReference>
<dbReference type="AlphaFoldDB" id="A0A517TAZ9"/>
<feature type="domain" description="Penicillin-binding protein dimerisation" evidence="6">
    <location>
        <begin position="73"/>
        <end position="314"/>
    </location>
</feature>
<evidence type="ECO:0000256" key="4">
    <source>
        <dbReference type="SAM" id="Phobius"/>
    </source>
</evidence>
<feature type="transmembrane region" description="Helical" evidence="4">
    <location>
        <begin position="30"/>
        <end position="49"/>
    </location>
</feature>
<keyword evidence="3 4" id="KW-0472">Membrane</keyword>
<evidence type="ECO:0000259" key="5">
    <source>
        <dbReference type="Pfam" id="PF00905"/>
    </source>
</evidence>
<comment type="subcellular location">
    <subcellularLocation>
        <location evidence="1">Membrane</location>
    </subcellularLocation>
</comment>
<dbReference type="KEGG" id="chya:V22_28060"/>
<dbReference type="SUPFAM" id="SSF56519">
    <property type="entry name" value="Penicillin binding protein dimerisation domain"/>
    <property type="match status" value="1"/>
</dbReference>
<accession>A0A517TAZ9</accession>
<keyword evidence="2" id="KW-0121">Carboxypeptidase</keyword>
<evidence type="ECO:0000259" key="6">
    <source>
        <dbReference type="Pfam" id="PF03717"/>
    </source>
</evidence>
<keyword evidence="2" id="KW-0645">Protease</keyword>
<dbReference type="Proteomes" id="UP000319976">
    <property type="component" value="Chromosome"/>
</dbReference>
<protein>
    <submittedName>
        <fullName evidence="7">Stage V sporulation protein D</fullName>
    </submittedName>
</protein>
<dbReference type="SUPFAM" id="SSF56601">
    <property type="entry name" value="beta-lactamase/transpeptidase-like"/>
    <property type="match status" value="1"/>
</dbReference>
<evidence type="ECO:0000256" key="2">
    <source>
        <dbReference type="ARBA" id="ARBA00022645"/>
    </source>
</evidence>
<keyword evidence="2" id="KW-0378">Hydrolase</keyword>
<dbReference type="GO" id="GO:0008658">
    <property type="term" value="F:penicillin binding"/>
    <property type="evidence" value="ECO:0007669"/>
    <property type="project" value="InterPro"/>
</dbReference>
<dbReference type="Pfam" id="PF03717">
    <property type="entry name" value="PBP_dimer"/>
    <property type="match status" value="1"/>
</dbReference>
<sequence>MLNRPHHELRETERGGQLALKFDEFPNRRLSWLAMVFCVGLTIIGVRLANVQHTLAAREETSLIPASTAIEPIPARNGRILTRDGQILAHDQQRFEVHMHYRWLEEPANEQWLRQSAYRWRREQPNSSKITLEDAKAAVLEQREQLWDHLCEVAEINRATFDESRRELQTRVEKIYEVVLARRESKTVSDEEAEAPANWWQIITQALTTPPHRDRDDPLVILEETQFHPLIPAVPVSAAAEIDAQTEQFPGVKVVAVSRREYPFHNLAAHVIGYRFDTSDDPTKGQVGLEGSYNIHLRGVAGTRKRWFDRDGLPLRDEVRNEPRQGRDLVTSLHVGVQKYLERRLDQAFAAEGKEITGGAAVVMDVRTGEVIALASAPRFDIQLAADRDDDFWNAIREDKSRPLFHRATQAALPPGSVFKPVVGIAAVESGAINADEPFDCAGYLDRPHRFRDAIYQSAGVGHALITLPGALGQSCNVFFFDAGRKTGAEALLEWTRKFGIGSRTGIDLNEEAAGRLPRFDREVDLFAEDRLLEFSVGQSTLTATPLQITRMTAAIANGGRLLLPRLVTGYGVSHVQQSTAVVDDDSFFRIADVSEQTLSIIREGMRQAVIGEGGTAAVLQDVPVPVAAKTGTAQVGGGKSPHAWITGFVPADHPQYAFTVVLEHGGSGGRAAGPIARDMIRAIEHYGLLEK</sequence>
<dbReference type="RefSeq" id="WP_145263659.1">
    <property type="nucleotide sequence ID" value="NZ_CP036316.1"/>
</dbReference>
<reference evidence="7 8" key="1">
    <citation type="submission" date="2019-02" db="EMBL/GenBank/DDBJ databases">
        <title>Deep-cultivation of Planctomycetes and their phenomic and genomic characterization uncovers novel biology.</title>
        <authorList>
            <person name="Wiegand S."/>
            <person name="Jogler M."/>
            <person name="Boedeker C."/>
            <person name="Pinto D."/>
            <person name="Vollmers J."/>
            <person name="Rivas-Marin E."/>
            <person name="Kohn T."/>
            <person name="Peeters S.H."/>
            <person name="Heuer A."/>
            <person name="Rast P."/>
            <person name="Oberbeckmann S."/>
            <person name="Bunk B."/>
            <person name="Jeske O."/>
            <person name="Meyerdierks A."/>
            <person name="Storesund J.E."/>
            <person name="Kallscheuer N."/>
            <person name="Luecker S."/>
            <person name="Lage O.M."/>
            <person name="Pohl T."/>
            <person name="Merkel B.J."/>
            <person name="Hornburger P."/>
            <person name="Mueller R.-W."/>
            <person name="Bruemmer F."/>
            <person name="Labrenz M."/>
            <person name="Spormann A.M."/>
            <person name="Op den Camp H."/>
            <person name="Overmann J."/>
            <person name="Amann R."/>
            <person name="Jetten M.S.M."/>
            <person name="Mascher T."/>
            <person name="Medema M.H."/>
            <person name="Devos D.P."/>
            <person name="Kaster A.-K."/>
            <person name="Ovreas L."/>
            <person name="Rohde M."/>
            <person name="Galperin M.Y."/>
            <person name="Jogler C."/>
        </authorList>
    </citation>
    <scope>NUCLEOTIDE SEQUENCE [LARGE SCALE GENOMIC DNA]</scope>
    <source>
        <strain evidence="7 8">V22</strain>
    </source>
</reference>
<dbReference type="PANTHER" id="PTHR30627">
    <property type="entry name" value="PEPTIDOGLYCAN D,D-TRANSPEPTIDASE"/>
    <property type="match status" value="1"/>
</dbReference>
<dbReference type="GO" id="GO:0004180">
    <property type="term" value="F:carboxypeptidase activity"/>
    <property type="evidence" value="ECO:0007669"/>
    <property type="project" value="UniProtKB-KW"/>
</dbReference>
<dbReference type="Pfam" id="PF00905">
    <property type="entry name" value="Transpeptidase"/>
    <property type="match status" value="1"/>
</dbReference>
<dbReference type="GO" id="GO:0071555">
    <property type="term" value="P:cell wall organization"/>
    <property type="evidence" value="ECO:0007669"/>
    <property type="project" value="TreeGrafter"/>
</dbReference>
<dbReference type="InterPro" id="IPR001460">
    <property type="entry name" value="PCN-bd_Tpept"/>
</dbReference>
<evidence type="ECO:0000256" key="1">
    <source>
        <dbReference type="ARBA" id="ARBA00004370"/>
    </source>
</evidence>
<evidence type="ECO:0000256" key="3">
    <source>
        <dbReference type="ARBA" id="ARBA00023136"/>
    </source>
</evidence>
<evidence type="ECO:0000313" key="8">
    <source>
        <dbReference type="Proteomes" id="UP000319976"/>
    </source>
</evidence>
<feature type="domain" description="Penicillin-binding protein transpeptidase" evidence="5">
    <location>
        <begin position="359"/>
        <end position="681"/>
    </location>
</feature>
<dbReference type="EMBL" id="CP036316">
    <property type="protein sequence ID" value="QDT65551.1"/>
    <property type="molecule type" value="Genomic_DNA"/>
</dbReference>
<dbReference type="InterPro" id="IPR005311">
    <property type="entry name" value="PBP_dimer"/>
</dbReference>
<proteinExistence type="predicted"/>
<dbReference type="Gene3D" id="3.90.1310.10">
    <property type="entry name" value="Penicillin-binding protein 2a (Domain 2)"/>
    <property type="match status" value="1"/>
</dbReference>
<dbReference type="InterPro" id="IPR012338">
    <property type="entry name" value="Beta-lactam/transpept-like"/>
</dbReference>
<dbReference type="Gene3D" id="3.40.710.10">
    <property type="entry name" value="DD-peptidase/beta-lactamase superfamily"/>
    <property type="match status" value="1"/>
</dbReference>
<organism evidence="7 8">
    <name type="scientific">Calycomorphotria hydatis</name>
    <dbReference type="NCBI Taxonomy" id="2528027"/>
    <lineage>
        <taxon>Bacteria</taxon>
        <taxon>Pseudomonadati</taxon>
        <taxon>Planctomycetota</taxon>
        <taxon>Planctomycetia</taxon>
        <taxon>Planctomycetales</taxon>
        <taxon>Planctomycetaceae</taxon>
        <taxon>Calycomorphotria</taxon>
    </lineage>
</organism>
<dbReference type="InterPro" id="IPR050515">
    <property type="entry name" value="Beta-lactam/transpept"/>
</dbReference>